<evidence type="ECO:0000256" key="2">
    <source>
        <dbReference type="ARBA" id="ARBA00010333"/>
    </source>
</evidence>
<reference evidence="7 8" key="1">
    <citation type="submission" date="2018-06" db="EMBL/GenBank/DDBJ databases">
        <authorList>
            <consortium name="Pathogen Informatics"/>
            <person name="Doyle S."/>
        </authorList>
    </citation>
    <scope>NUCLEOTIDE SEQUENCE [LARGE SCALE GENOMIC DNA]</scope>
    <source>
        <strain evidence="7 8">NCTC10717</strain>
    </source>
</reference>
<dbReference type="InterPro" id="IPR001638">
    <property type="entry name" value="Solute-binding_3/MltF_N"/>
</dbReference>
<keyword evidence="3 5" id="KW-0732">Signal</keyword>
<organism evidence="7 8">
    <name type="scientific">Suttonella indologenes</name>
    <dbReference type="NCBI Taxonomy" id="13276"/>
    <lineage>
        <taxon>Bacteria</taxon>
        <taxon>Pseudomonadati</taxon>
        <taxon>Pseudomonadota</taxon>
        <taxon>Gammaproteobacteria</taxon>
        <taxon>Cardiobacteriales</taxon>
        <taxon>Cardiobacteriaceae</taxon>
        <taxon>Suttonella</taxon>
    </lineage>
</organism>
<evidence type="ECO:0000256" key="3">
    <source>
        <dbReference type="ARBA" id="ARBA00022729"/>
    </source>
</evidence>
<dbReference type="OrthoDB" id="9768183at2"/>
<gene>
    <name evidence="7" type="primary">argT_2</name>
    <name evidence="7" type="ORF">NCTC10717_01815</name>
</gene>
<dbReference type="SUPFAM" id="SSF53850">
    <property type="entry name" value="Periplasmic binding protein-like II"/>
    <property type="match status" value="1"/>
</dbReference>
<accession>A0A380N1A5</accession>
<sequence>MKKLLIAALIFASAVSAQAQTLRIGIEGAYPPFSAVNESNELIGFDVDIAKALCKEMQTECELVKMDWDSIIPSLLNERIDFAVASMSATEERKKTVDFTDKYYSNNGQLALAAAQAEAITQENLMEYLKGKKIGVQTSTIHDYYATAKFAQVVSSIERYNTQDEVNLDLVAGRVDATLADQTALSSGFLKTEMGKGIAFAEPLFNDPEFYGEGVSIPVRKGDEALRQRLNAAIKGIRDNGEYQKINQQYFDFDIY</sequence>
<keyword evidence="8" id="KW-1185">Reference proteome</keyword>
<dbReference type="GO" id="GO:0030313">
    <property type="term" value="C:cell envelope"/>
    <property type="evidence" value="ECO:0007669"/>
    <property type="project" value="UniProtKB-SubCell"/>
</dbReference>
<name>A0A380N1A5_9GAMM</name>
<proteinExistence type="inferred from homology"/>
<dbReference type="SMART" id="SM00062">
    <property type="entry name" value="PBPb"/>
    <property type="match status" value="1"/>
</dbReference>
<evidence type="ECO:0000256" key="1">
    <source>
        <dbReference type="ARBA" id="ARBA00004196"/>
    </source>
</evidence>
<comment type="similarity">
    <text evidence="2 4">Belongs to the bacterial solute-binding protein 3 family.</text>
</comment>
<dbReference type="Pfam" id="PF00497">
    <property type="entry name" value="SBP_bac_3"/>
    <property type="match status" value="1"/>
</dbReference>
<dbReference type="PROSITE" id="PS01039">
    <property type="entry name" value="SBP_BACTERIAL_3"/>
    <property type="match status" value="1"/>
</dbReference>
<dbReference type="Gene3D" id="3.40.190.10">
    <property type="entry name" value="Periplasmic binding protein-like II"/>
    <property type="match status" value="2"/>
</dbReference>
<protein>
    <submittedName>
        <fullName evidence="7">Lysine-arginine-ornithine-binding periplasmic protein</fullName>
    </submittedName>
</protein>
<dbReference type="PANTHER" id="PTHR35936:SF17">
    <property type="entry name" value="ARGININE-BINDING EXTRACELLULAR PROTEIN ARTP"/>
    <property type="match status" value="1"/>
</dbReference>
<dbReference type="InterPro" id="IPR018313">
    <property type="entry name" value="SBP_3_CS"/>
</dbReference>
<dbReference type="PANTHER" id="PTHR35936">
    <property type="entry name" value="MEMBRANE-BOUND LYTIC MUREIN TRANSGLYCOSYLASE F"/>
    <property type="match status" value="1"/>
</dbReference>
<comment type="subcellular location">
    <subcellularLocation>
        <location evidence="1">Cell envelope</location>
    </subcellularLocation>
</comment>
<feature type="chain" id="PRO_5016813189" evidence="5">
    <location>
        <begin position="20"/>
        <end position="256"/>
    </location>
</feature>
<evidence type="ECO:0000313" key="8">
    <source>
        <dbReference type="Proteomes" id="UP000254575"/>
    </source>
</evidence>
<dbReference type="Proteomes" id="UP000254575">
    <property type="component" value="Unassembled WGS sequence"/>
</dbReference>
<evidence type="ECO:0000256" key="4">
    <source>
        <dbReference type="RuleBase" id="RU003744"/>
    </source>
</evidence>
<evidence type="ECO:0000259" key="6">
    <source>
        <dbReference type="SMART" id="SM00062"/>
    </source>
</evidence>
<feature type="domain" description="Solute-binding protein family 3/N-terminal" evidence="6">
    <location>
        <begin position="21"/>
        <end position="254"/>
    </location>
</feature>
<dbReference type="EMBL" id="UHIA01000004">
    <property type="protein sequence ID" value="SUO98076.1"/>
    <property type="molecule type" value="Genomic_DNA"/>
</dbReference>
<feature type="signal peptide" evidence="5">
    <location>
        <begin position="1"/>
        <end position="19"/>
    </location>
</feature>
<evidence type="ECO:0000313" key="7">
    <source>
        <dbReference type="EMBL" id="SUO98076.1"/>
    </source>
</evidence>
<dbReference type="AlphaFoldDB" id="A0A380N1A5"/>
<evidence type="ECO:0000256" key="5">
    <source>
        <dbReference type="SAM" id="SignalP"/>
    </source>
</evidence>
<dbReference type="RefSeq" id="WP_115218948.1">
    <property type="nucleotide sequence ID" value="NZ_UHIA01000004.1"/>
</dbReference>